<dbReference type="InterPro" id="IPR011009">
    <property type="entry name" value="Kinase-like_dom_sf"/>
</dbReference>
<name>A0A8H5G9D1_9AGAR</name>
<dbReference type="GO" id="GO:0004674">
    <property type="term" value="F:protein serine/threonine kinase activity"/>
    <property type="evidence" value="ECO:0007669"/>
    <property type="project" value="TreeGrafter"/>
</dbReference>
<comment type="caution">
    <text evidence="5">The sequence shown here is derived from an EMBL/GenBank/DDBJ whole genome shotgun (WGS) entry which is preliminary data.</text>
</comment>
<evidence type="ECO:0000256" key="3">
    <source>
        <dbReference type="SAM" id="MobiDB-lite"/>
    </source>
</evidence>
<dbReference type="InterPro" id="IPR000719">
    <property type="entry name" value="Prot_kinase_dom"/>
</dbReference>
<evidence type="ECO:0000256" key="1">
    <source>
        <dbReference type="ARBA" id="ARBA00008171"/>
    </source>
</evidence>
<dbReference type="InterPro" id="IPR056884">
    <property type="entry name" value="NPHP3-like_N"/>
</dbReference>
<dbReference type="SUPFAM" id="SSF56112">
    <property type="entry name" value="Protein kinase-like (PK-like)"/>
    <property type="match status" value="1"/>
</dbReference>
<gene>
    <name evidence="5" type="ORF">D9756_004753</name>
</gene>
<dbReference type="SUPFAM" id="SSF52540">
    <property type="entry name" value="P-loop containing nucleoside triphosphate hydrolases"/>
    <property type="match status" value="1"/>
</dbReference>
<sequence>MPTLVLVDGKYTMDLLTYKVPVFPEFSHARTCTHCPCPQAQRCPPPSSLFLRSSMKGVQKRKHNHSKSLATTRLRQHAQRESFFHRAHSFSVNNPVMVGELQIVGEQSGHLVLGRLELHALSGVEYNSLARAPAPCCYQGTRLQLFEDIRTWLGGPNSKQKLLWIYGPAGVGKSAILQTLADFLEKESLLGATLFFPWPYSQELHSPSALNSSIPDVSSAIWLTIAYRLATKLPLYRKYLIERLQNDPKLVESTMKHQFDVLIKEPFGQNNLVDGDHCLPILIDGIDRCTEHDAQQELILTIVDFVENYPKSPLVWIITSRSEMHLMRTFDKCYARLERQVKGLPVPIDSDEARRDVRYFMEQRFASMLEEFAIELSPWPAEEDFNLILCVVSGLFILVTSFLSFIGNPGTANPVSQLQNVVSTIRKDAPKDQARKTEAHPSLLAPVYDMYTQILSKVPESSYHTAKRILGFYLLPDGFGAYARDSIPFWYLCNILKIEQHVAYGCLFHLHSLLDVPDREQATVFPLRFYHESFADYLLDQEAADKFWIDIREVQVDLWECHLRILREANRLTRPIPRPSRIRLAWPSPFEMKVEEFQSSAWENARLVFFHHLLPYRIHHCTFGAEKPDFSSVEGQSRLGVLKEIDFCNLIDGYVNPDAPFRFIAFLHWLLEEGHSVLRESGLLFQLKLPDNNDYAWVNTDAVSFIIHCKTFDGDGCTLDIKGYTDLDFRRLNEIESSRLLSTNTEPKEISHLLERLEEDRAHITDAVVVGPAEKNHPGRSAPGLVMIGAESMTWQFRSERLNTTYRYPTFNLLLKTFLPRAHENCSSDMTTTRNEQSLATAIGDRTYSSHSDITRQMATISPEEQEILAFRMARNRERLRLQRSRQAEEATGTVKTRGPSKHDVNYDRAFALVLDIVTSGVTAQSIFHHVGEDVQTIVNFLDQLLFHGVTSDPDVFGQIVHLLVQLAVCADVVPARLVTKDVDYGTISYQADLGLQIRKGEYKHQTVRVKGISSISEDSRPWVKQVIMKDIVLWAQLSHPNIAVFYGVSDEPLVGISASSRCLFSISPWADILLGFLAAFPETPRLPLVSDVIAGLEYLHSLGLVHGNLQRTNVLVSSAKRAMISDFTSSQTIGQSITTPTAEPLNFGDNADWDAPELLKSRARVTTESDVWSWSGHMKRVFPDSDCRVGFYQAKLRAELAAAFLQNSVDPISPIRQRTVDRLYKRRIWEAMEKCWNIDISGRPKATELSLFFANLAGLDDRPSSHSQDPILQGVKQSRAQIELAYARVYEVLYTIQRRLEKGKAREAMDSSKPVLTSPSDNKPMKWEDAPSLSKEPRLSPETGDNKPMKREDASSLSKEPSLSPETYGSLLFSRPKREESPPSKKPRIWVNTDIDAFREFSPMQWEDTILPSDSEPRHLLERPVGHPSKAPFFRRFTRHAGATQGVLAAADRKRIREQSLNRHISKTHQGEGLSSHRAQGLGQSPLSQASREIEKEVEEEDDVLAAEGESMEIEDQRS</sequence>
<dbReference type="Proteomes" id="UP000559027">
    <property type="component" value="Unassembled WGS sequence"/>
</dbReference>
<feature type="compositionally biased region" description="Low complexity" evidence="3">
    <location>
        <begin position="1356"/>
        <end position="1367"/>
    </location>
</feature>
<protein>
    <recommendedName>
        <fullName evidence="4">Protein kinase domain-containing protein</fullName>
    </recommendedName>
</protein>
<organism evidence="5 6">
    <name type="scientific">Leucocoprinus leucothites</name>
    <dbReference type="NCBI Taxonomy" id="201217"/>
    <lineage>
        <taxon>Eukaryota</taxon>
        <taxon>Fungi</taxon>
        <taxon>Dikarya</taxon>
        <taxon>Basidiomycota</taxon>
        <taxon>Agaricomycotina</taxon>
        <taxon>Agaricomycetes</taxon>
        <taxon>Agaricomycetidae</taxon>
        <taxon>Agaricales</taxon>
        <taxon>Agaricineae</taxon>
        <taxon>Agaricaceae</taxon>
        <taxon>Leucocoprinus</taxon>
    </lineage>
</organism>
<dbReference type="EMBL" id="JAACJO010000003">
    <property type="protein sequence ID" value="KAF5360660.1"/>
    <property type="molecule type" value="Genomic_DNA"/>
</dbReference>
<feature type="compositionally biased region" description="Acidic residues" evidence="3">
    <location>
        <begin position="1497"/>
        <end position="1520"/>
    </location>
</feature>
<keyword evidence="6" id="KW-1185">Reference proteome</keyword>
<proteinExistence type="inferred from homology"/>
<dbReference type="Pfam" id="PF07714">
    <property type="entry name" value="PK_Tyr_Ser-Thr"/>
    <property type="match status" value="1"/>
</dbReference>
<dbReference type="Pfam" id="PF24883">
    <property type="entry name" value="NPHP3_N"/>
    <property type="match status" value="1"/>
</dbReference>
<evidence type="ECO:0000256" key="2">
    <source>
        <dbReference type="ARBA" id="ARBA00022737"/>
    </source>
</evidence>
<dbReference type="GO" id="GO:0005524">
    <property type="term" value="F:ATP binding"/>
    <property type="evidence" value="ECO:0007669"/>
    <property type="project" value="InterPro"/>
</dbReference>
<dbReference type="Gene3D" id="1.10.510.10">
    <property type="entry name" value="Transferase(Phosphotransferase) domain 1"/>
    <property type="match status" value="1"/>
</dbReference>
<evidence type="ECO:0000259" key="4">
    <source>
        <dbReference type="PROSITE" id="PS50011"/>
    </source>
</evidence>
<feature type="domain" description="Protein kinase" evidence="4">
    <location>
        <begin position="974"/>
        <end position="1254"/>
    </location>
</feature>
<dbReference type="PROSITE" id="PS50011">
    <property type="entry name" value="PROTEIN_KINASE_DOM"/>
    <property type="match status" value="1"/>
</dbReference>
<dbReference type="InterPro" id="IPR051681">
    <property type="entry name" value="Ser/Thr_Kinases-Pseudokinases"/>
</dbReference>
<dbReference type="Gene3D" id="3.40.50.300">
    <property type="entry name" value="P-loop containing nucleotide triphosphate hydrolases"/>
    <property type="match status" value="1"/>
</dbReference>
<accession>A0A8H5G9D1</accession>
<dbReference type="OrthoDB" id="3040368at2759"/>
<evidence type="ECO:0000313" key="6">
    <source>
        <dbReference type="Proteomes" id="UP000559027"/>
    </source>
</evidence>
<keyword evidence="2" id="KW-0677">Repeat</keyword>
<feature type="region of interest" description="Disordered" evidence="3">
    <location>
        <begin position="1304"/>
        <end position="1392"/>
    </location>
</feature>
<dbReference type="PANTHER" id="PTHR44329">
    <property type="entry name" value="SERINE/THREONINE-PROTEIN KINASE TNNI3K-RELATED"/>
    <property type="match status" value="1"/>
</dbReference>
<feature type="region of interest" description="Disordered" evidence="3">
    <location>
        <begin position="1463"/>
        <end position="1520"/>
    </location>
</feature>
<dbReference type="InterPro" id="IPR001245">
    <property type="entry name" value="Ser-Thr/Tyr_kinase_cat_dom"/>
</dbReference>
<feature type="compositionally biased region" description="Basic and acidic residues" evidence="3">
    <location>
        <begin position="1324"/>
        <end position="1355"/>
    </location>
</feature>
<reference evidence="5 6" key="1">
    <citation type="journal article" date="2020" name="ISME J.">
        <title>Uncovering the hidden diversity of litter-decomposition mechanisms in mushroom-forming fungi.</title>
        <authorList>
            <person name="Floudas D."/>
            <person name="Bentzer J."/>
            <person name="Ahren D."/>
            <person name="Johansson T."/>
            <person name="Persson P."/>
            <person name="Tunlid A."/>
        </authorList>
    </citation>
    <scope>NUCLEOTIDE SEQUENCE [LARGE SCALE GENOMIC DNA]</scope>
    <source>
        <strain evidence="5 6">CBS 146.42</strain>
    </source>
</reference>
<comment type="similarity">
    <text evidence="1">Belongs to the protein kinase superfamily. TKL Ser/Thr protein kinase family. ROCO subfamily.</text>
</comment>
<feature type="compositionally biased region" description="Polar residues" evidence="3">
    <location>
        <begin position="1483"/>
        <end position="1492"/>
    </location>
</feature>
<evidence type="ECO:0000313" key="5">
    <source>
        <dbReference type="EMBL" id="KAF5360660.1"/>
    </source>
</evidence>
<dbReference type="InterPro" id="IPR027417">
    <property type="entry name" value="P-loop_NTPase"/>
</dbReference>